<feature type="binding site" evidence="3">
    <location>
        <position position="271"/>
    </location>
    <ligand>
        <name>Mg(2+)</name>
        <dbReference type="ChEBI" id="CHEBI:18420"/>
        <label>1</label>
    </ligand>
</feature>
<sequence length="316" mass="34787">MANELLRRGMYGFAMGDAFGVPYEFNASNTEVSTEMQGGGVNNQLPGTWSDDTSLTLATITALTGEYDLKAIMQNFDDYLYEGQYTPDGVAFGYGDETAAAIKHFHETGKYGNFGLNNPLGSGNGALMRIWPLAFYAYPAQMTLEQIVDAVTGLTHGQMRSKLASRFFVYFIRVLARRGDSEKAILQAIRAINRQPAVQELLKQEEMGWLVTDATVTPTDIVNKIKLQDQAKLATSGYVLDTLNVVLWASLNFQDYAEAVHAAVQIGGDTDTNAALVGLAFSYIDNDFPDNWLSRLRAKNKIESVLIIADEAVKFD</sequence>
<feature type="binding site" evidence="3">
    <location>
        <position position="50"/>
    </location>
    <ligand>
        <name>Mg(2+)</name>
        <dbReference type="ChEBI" id="CHEBI:18420"/>
        <label>1</label>
    </ligand>
</feature>
<feature type="binding site" evidence="3">
    <location>
        <position position="52"/>
    </location>
    <ligand>
        <name>Mg(2+)</name>
        <dbReference type="ChEBI" id="CHEBI:18420"/>
        <label>1</label>
    </ligand>
</feature>
<reference evidence="4 5" key="1">
    <citation type="journal article" date="2015" name="Genome Announc.">
        <title>Expanding the biotechnology potential of lactobacilli through comparative genomics of 213 strains and associated genera.</title>
        <authorList>
            <person name="Sun Z."/>
            <person name="Harris H.M."/>
            <person name="McCann A."/>
            <person name="Guo C."/>
            <person name="Argimon S."/>
            <person name="Zhang W."/>
            <person name="Yang X."/>
            <person name="Jeffery I.B."/>
            <person name="Cooney J.C."/>
            <person name="Kagawa T.F."/>
            <person name="Liu W."/>
            <person name="Song Y."/>
            <person name="Salvetti E."/>
            <person name="Wrobel A."/>
            <person name="Rasinkangas P."/>
            <person name="Parkhill J."/>
            <person name="Rea M.C."/>
            <person name="O'Sullivan O."/>
            <person name="Ritari J."/>
            <person name="Douillard F.P."/>
            <person name="Paul Ross R."/>
            <person name="Yang R."/>
            <person name="Briner A.E."/>
            <person name="Felis G.E."/>
            <person name="de Vos W.M."/>
            <person name="Barrangou R."/>
            <person name="Klaenhammer T.R."/>
            <person name="Caufield P.W."/>
            <person name="Cui Y."/>
            <person name="Zhang H."/>
            <person name="O'Toole P.W."/>
        </authorList>
    </citation>
    <scope>NUCLEOTIDE SEQUENCE [LARGE SCALE GENOMIC DNA]</scope>
    <source>
        <strain evidence="4 5">DSM 20410</strain>
    </source>
</reference>
<accession>A0A0R2H4B5</accession>
<dbReference type="InterPro" id="IPR036705">
    <property type="entry name" value="Ribosyl_crysJ1_sf"/>
</dbReference>
<comment type="caution">
    <text evidence="4">The sequence shown here is derived from an EMBL/GenBank/DDBJ whole genome shotgun (WGS) entry which is preliminary data.</text>
</comment>
<dbReference type="GO" id="GO:0046872">
    <property type="term" value="F:metal ion binding"/>
    <property type="evidence" value="ECO:0007669"/>
    <property type="project" value="UniProtKB-KW"/>
</dbReference>
<name>A0A0R2H4B5_WEIVI</name>
<comment type="similarity">
    <text evidence="1">Belongs to the ADP-ribosylglycohydrolase family.</text>
</comment>
<dbReference type="InterPro" id="IPR005502">
    <property type="entry name" value="Ribosyl_crysJ1"/>
</dbReference>
<feature type="binding site" evidence="3">
    <location>
        <position position="269"/>
    </location>
    <ligand>
        <name>Mg(2+)</name>
        <dbReference type="ChEBI" id="CHEBI:18420"/>
        <label>1</label>
    </ligand>
</feature>
<dbReference type="GO" id="GO:0016787">
    <property type="term" value="F:hydrolase activity"/>
    <property type="evidence" value="ECO:0007669"/>
    <property type="project" value="UniProtKB-KW"/>
</dbReference>
<keyword evidence="3" id="KW-0460">Magnesium</keyword>
<keyword evidence="3" id="KW-0479">Metal-binding</keyword>
<dbReference type="EMBL" id="JQBM01000001">
    <property type="protein sequence ID" value="KRN47243.1"/>
    <property type="molecule type" value="Genomic_DNA"/>
</dbReference>
<evidence type="ECO:0000256" key="3">
    <source>
        <dbReference type="PIRSR" id="PIRSR605502-1"/>
    </source>
</evidence>
<dbReference type="AlphaFoldDB" id="A0A0R2H4B5"/>
<evidence type="ECO:0000313" key="5">
    <source>
        <dbReference type="Proteomes" id="UP000051992"/>
    </source>
</evidence>
<dbReference type="PATRIC" id="fig|1629.5.peg.525"/>
<dbReference type="PANTHER" id="PTHR16222">
    <property type="entry name" value="ADP-RIBOSYLGLYCOHYDROLASE"/>
    <property type="match status" value="1"/>
</dbReference>
<dbReference type="Proteomes" id="UP000051992">
    <property type="component" value="Unassembled WGS sequence"/>
</dbReference>
<feature type="binding site" evidence="3">
    <location>
        <position position="51"/>
    </location>
    <ligand>
        <name>Mg(2+)</name>
        <dbReference type="ChEBI" id="CHEBI:18420"/>
        <label>1</label>
    </ligand>
</feature>
<evidence type="ECO:0000313" key="4">
    <source>
        <dbReference type="EMBL" id="KRN47243.1"/>
    </source>
</evidence>
<dbReference type="RefSeq" id="WP_057744596.1">
    <property type="nucleotide sequence ID" value="NZ_BJLU01000009.1"/>
</dbReference>
<dbReference type="PANTHER" id="PTHR16222:SF24">
    <property type="entry name" value="ADP-RIBOSYLHYDROLASE ARH3"/>
    <property type="match status" value="1"/>
</dbReference>
<dbReference type="SUPFAM" id="SSF101478">
    <property type="entry name" value="ADP-ribosylglycohydrolase"/>
    <property type="match status" value="1"/>
</dbReference>
<dbReference type="OrthoDB" id="9798107at2"/>
<proteinExistence type="inferred from homology"/>
<keyword evidence="5" id="KW-1185">Reference proteome</keyword>
<evidence type="ECO:0000256" key="1">
    <source>
        <dbReference type="ARBA" id="ARBA00010702"/>
    </source>
</evidence>
<evidence type="ECO:0000256" key="2">
    <source>
        <dbReference type="ARBA" id="ARBA00022801"/>
    </source>
</evidence>
<organism evidence="4 5">
    <name type="scientific">Weissella viridescens</name>
    <name type="common">Lactobacillus viridescens</name>
    <dbReference type="NCBI Taxonomy" id="1629"/>
    <lineage>
        <taxon>Bacteria</taxon>
        <taxon>Bacillati</taxon>
        <taxon>Bacillota</taxon>
        <taxon>Bacilli</taxon>
        <taxon>Lactobacillales</taxon>
        <taxon>Lactobacillaceae</taxon>
        <taxon>Weissella</taxon>
    </lineage>
</organism>
<keyword evidence="2 4" id="KW-0378">Hydrolase</keyword>
<dbReference type="Gene3D" id="1.10.4080.10">
    <property type="entry name" value="ADP-ribosylation/Crystallin J1"/>
    <property type="match status" value="1"/>
</dbReference>
<gene>
    <name evidence="4" type="ORF">IV50_GL000521</name>
</gene>
<dbReference type="Pfam" id="PF03747">
    <property type="entry name" value="ADP_ribosyl_GH"/>
    <property type="match status" value="1"/>
</dbReference>
<comment type="cofactor">
    <cofactor evidence="3">
        <name>Mg(2+)</name>
        <dbReference type="ChEBI" id="CHEBI:18420"/>
    </cofactor>
    <text evidence="3">Binds 2 magnesium ions per subunit.</text>
</comment>
<dbReference type="InterPro" id="IPR050792">
    <property type="entry name" value="ADP-ribosylglycohydrolase"/>
</dbReference>
<feature type="binding site" evidence="3">
    <location>
        <position position="272"/>
    </location>
    <ligand>
        <name>Mg(2+)</name>
        <dbReference type="ChEBI" id="CHEBI:18420"/>
        <label>1</label>
    </ligand>
</feature>
<protein>
    <submittedName>
        <fullName evidence="4">ADP-ribosylglycohydrolase</fullName>
    </submittedName>
</protein>